<dbReference type="GO" id="GO:0016887">
    <property type="term" value="F:ATP hydrolysis activity"/>
    <property type="evidence" value="ECO:0007669"/>
    <property type="project" value="InterPro"/>
</dbReference>
<accession>A0AA42CL58</accession>
<keyword evidence="8 12" id="KW-0067">ATP-binding</keyword>
<comment type="subcellular location">
    <subcellularLocation>
        <location evidence="1">Cell membrane</location>
        <topology evidence="1">Peripheral membrane protein</topology>
    </subcellularLocation>
</comment>
<proteinExistence type="inferred from homology"/>
<dbReference type="InterPro" id="IPR003439">
    <property type="entry name" value="ABC_transporter-like_ATP-bd"/>
</dbReference>
<keyword evidence="13" id="KW-1185">Reference proteome</keyword>
<evidence type="ECO:0000313" key="13">
    <source>
        <dbReference type="Proteomes" id="UP001165667"/>
    </source>
</evidence>
<dbReference type="InterPro" id="IPR027417">
    <property type="entry name" value="P-loop_NTPase"/>
</dbReference>
<protein>
    <submittedName>
        <fullName evidence="12">ABC transporter ATP-binding protein</fullName>
    </submittedName>
</protein>
<feature type="domain" description="ABC transporter" evidence="11">
    <location>
        <begin position="243"/>
        <end position="495"/>
    </location>
</feature>
<dbReference type="Proteomes" id="UP001165667">
    <property type="component" value="Unassembled WGS sequence"/>
</dbReference>
<reference evidence="12" key="1">
    <citation type="submission" date="2022-05" db="EMBL/GenBank/DDBJ databases">
        <authorList>
            <person name="Pankratov T."/>
        </authorList>
    </citation>
    <scope>NUCLEOTIDE SEQUENCE</scope>
    <source>
        <strain evidence="12">BP6-180914</strain>
    </source>
</reference>
<dbReference type="PANTHER" id="PTHR43790:SF4">
    <property type="entry name" value="GUANOSINE IMPORT ATP-BINDING PROTEIN NUPO"/>
    <property type="match status" value="1"/>
</dbReference>
<keyword evidence="6" id="KW-0677">Repeat</keyword>
<feature type="domain" description="ABC transporter" evidence="11">
    <location>
        <begin position="5"/>
        <end position="239"/>
    </location>
</feature>
<evidence type="ECO:0000256" key="5">
    <source>
        <dbReference type="ARBA" id="ARBA00022597"/>
    </source>
</evidence>
<evidence type="ECO:0000313" key="12">
    <source>
        <dbReference type="EMBL" id="MCW6511253.1"/>
    </source>
</evidence>
<comment type="similarity">
    <text evidence="2">Belongs to the ABC transporter superfamily.</text>
</comment>
<dbReference type="FunFam" id="3.40.50.300:FF:000127">
    <property type="entry name" value="Ribose import ATP-binding protein RbsA"/>
    <property type="match status" value="1"/>
</dbReference>
<dbReference type="CDD" id="cd03215">
    <property type="entry name" value="ABC_Carb_Monos_II"/>
    <property type="match status" value="1"/>
</dbReference>
<dbReference type="PROSITE" id="PS00211">
    <property type="entry name" value="ABC_TRANSPORTER_1"/>
    <property type="match status" value="1"/>
</dbReference>
<dbReference type="PANTHER" id="PTHR43790">
    <property type="entry name" value="CARBOHYDRATE TRANSPORT ATP-BINDING PROTEIN MG119-RELATED"/>
    <property type="match status" value="1"/>
</dbReference>
<sequence length="496" mass="52998">MSMMLDMRGIVRRFGHVVANDAIDLDVAAGEIVGLLGENGSGKSTLMKVLFGMLPPDAGTISFRGQPLTGHTPAAAMAAGIAMIHQHFMLVDAMTVAENVMLGWRDAGRLLRRKEMADRIRDVSRRFGLDLDPDARVAALSLGRRQRVEILKAILRNAELLVLDEPTSNLASAEVAELLTVLRRLRQEGKGIIFISHKLPEVLEICDKVVVLRAGRVTGRTSVAGASQGMLAEMMIGRDVTAPRPPMVASSPGPARLSVKDFLAPGLARLSFEIRRGEIFGVAGVDGNGQIELVEALAGLRPAGSGAITIDGHDVTRASVAARLTRGLAYMPADRGTTALVKTMSVAENLMLRDSGRPPYGHGLLLTRGPANAKARALMADYDIRARDPSFIAGRLSGGNQQKIVVARELDRRPAVLIAHQAAWGLDPGATHFVLDRMLALREAGAAILYVSSELEEVLAISDRIAVMARGGFAGIVPRGEVDPRQLGIWMAGRAA</sequence>
<dbReference type="SMART" id="SM00382">
    <property type="entry name" value="AAA"/>
    <property type="match status" value="1"/>
</dbReference>
<evidence type="ECO:0000256" key="7">
    <source>
        <dbReference type="ARBA" id="ARBA00022741"/>
    </source>
</evidence>
<keyword evidence="9" id="KW-1278">Translocase</keyword>
<evidence type="ECO:0000256" key="3">
    <source>
        <dbReference type="ARBA" id="ARBA00022448"/>
    </source>
</evidence>
<dbReference type="GO" id="GO:0005886">
    <property type="term" value="C:plasma membrane"/>
    <property type="evidence" value="ECO:0007669"/>
    <property type="project" value="UniProtKB-SubCell"/>
</dbReference>
<dbReference type="EMBL" id="JAMOIM010000023">
    <property type="protein sequence ID" value="MCW6511253.1"/>
    <property type="molecule type" value="Genomic_DNA"/>
</dbReference>
<evidence type="ECO:0000256" key="2">
    <source>
        <dbReference type="ARBA" id="ARBA00005417"/>
    </source>
</evidence>
<keyword evidence="3" id="KW-0813">Transport</keyword>
<keyword evidence="7" id="KW-0547">Nucleotide-binding</keyword>
<dbReference type="InterPro" id="IPR003593">
    <property type="entry name" value="AAA+_ATPase"/>
</dbReference>
<keyword evidence="5" id="KW-0762">Sugar transport</keyword>
<dbReference type="InterPro" id="IPR050107">
    <property type="entry name" value="ABC_carbohydrate_import_ATPase"/>
</dbReference>
<dbReference type="Gene3D" id="3.40.50.300">
    <property type="entry name" value="P-loop containing nucleotide triphosphate hydrolases"/>
    <property type="match status" value="2"/>
</dbReference>
<dbReference type="Pfam" id="PF00005">
    <property type="entry name" value="ABC_tran"/>
    <property type="match status" value="2"/>
</dbReference>
<keyword evidence="10" id="KW-0472">Membrane</keyword>
<evidence type="ECO:0000256" key="9">
    <source>
        <dbReference type="ARBA" id="ARBA00022967"/>
    </source>
</evidence>
<name>A0AA42CL58_9HYPH</name>
<evidence type="ECO:0000256" key="10">
    <source>
        <dbReference type="ARBA" id="ARBA00023136"/>
    </source>
</evidence>
<dbReference type="SUPFAM" id="SSF52540">
    <property type="entry name" value="P-loop containing nucleoside triphosphate hydrolases"/>
    <property type="match status" value="2"/>
</dbReference>
<evidence type="ECO:0000256" key="6">
    <source>
        <dbReference type="ARBA" id="ARBA00022737"/>
    </source>
</evidence>
<keyword evidence="4" id="KW-1003">Cell membrane</keyword>
<gene>
    <name evidence="12" type="ORF">M8523_24980</name>
</gene>
<dbReference type="CDD" id="cd03216">
    <property type="entry name" value="ABC_Carb_Monos_I"/>
    <property type="match status" value="1"/>
</dbReference>
<organism evidence="12 13">
    <name type="scientific">Lichenifustis flavocetrariae</name>
    <dbReference type="NCBI Taxonomy" id="2949735"/>
    <lineage>
        <taxon>Bacteria</taxon>
        <taxon>Pseudomonadati</taxon>
        <taxon>Pseudomonadota</taxon>
        <taxon>Alphaproteobacteria</taxon>
        <taxon>Hyphomicrobiales</taxon>
        <taxon>Lichenihabitantaceae</taxon>
        <taxon>Lichenifustis</taxon>
    </lineage>
</organism>
<dbReference type="AlphaFoldDB" id="A0AA42CL58"/>
<dbReference type="InterPro" id="IPR017871">
    <property type="entry name" value="ABC_transporter-like_CS"/>
</dbReference>
<dbReference type="RefSeq" id="WP_282587631.1">
    <property type="nucleotide sequence ID" value="NZ_JAMOIM010000023.1"/>
</dbReference>
<evidence type="ECO:0000256" key="4">
    <source>
        <dbReference type="ARBA" id="ARBA00022475"/>
    </source>
</evidence>
<evidence type="ECO:0000256" key="1">
    <source>
        <dbReference type="ARBA" id="ARBA00004202"/>
    </source>
</evidence>
<evidence type="ECO:0000256" key="8">
    <source>
        <dbReference type="ARBA" id="ARBA00022840"/>
    </source>
</evidence>
<comment type="caution">
    <text evidence="12">The sequence shown here is derived from an EMBL/GenBank/DDBJ whole genome shotgun (WGS) entry which is preliminary data.</text>
</comment>
<evidence type="ECO:0000259" key="11">
    <source>
        <dbReference type="PROSITE" id="PS50893"/>
    </source>
</evidence>
<dbReference type="GO" id="GO:0005524">
    <property type="term" value="F:ATP binding"/>
    <property type="evidence" value="ECO:0007669"/>
    <property type="project" value="UniProtKB-KW"/>
</dbReference>
<dbReference type="PROSITE" id="PS50893">
    <property type="entry name" value="ABC_TRANSPORTER_2"/>
    <property type="match status" value="2"/>
</dbReference>